<evidence type="ECO:0000313" key="2">
    <source>
        <dbReference type="Proteomes" id="UP000020077"/>
    </source>
</evidence>
<dbReference type="EMBL" id="JDVG02000467">
    <property type="protein sequence ID" value="KFB71916.1"/>
    <property type="molecule type" value="Genomic_DNA"/>
</dbReference>
<protein>
    <submittedName>
        <fullName evidence="1">Uncharacterized protein</fullName>
    </submittedName>
</protein>
<evidence type="ECO:0000313" key="1">
    <source>
        <dbReference type="EMBL" id="KFB71916.1"/>
    </source>
</evidence>
<sequence>MVTRETIQPTRKTYIGPHLRARAIGLTVLKISLRMLMVSSRATVPPRTGEMNQLATISPIISQCTACTPRAATPTPHTAPTRACVVATGQPRMLATISQIPAASSAPIMPSTNRCGTGSKSLPSMMPVEIVSATSPPAR</sequence>
<comment type="caution">
    <text evidence="1">The sequence shown here is derived from an EMBL/GenBank/DDBJ whole genome shotgun (WGS) entry which is preliminary data.</text>
</comment>
<proteinExistence type="predicted"/>
<dbReference type="Proteomes" id="UP000020077">
    <property type="component" value="Unassembled WGS sequence"/>
</dbReference>
<organism evidence="1 2">
    <name type="scientific">Candidatus Accumulibacter phosphatis</name>
    <dbReference type="NCBI Taxonomy" id="327160"/>
    <lineage>
        <taxon>Bacteria</taxon>
        <taxon>Pseudomonadati</taxon>
        <taxon>Pseudomonadota</taxon>
        <taxon>Betaproteobacteria</taxon>
        <taxon>Candidatus Accumulibacter</taxon>
    </lineage>
</organism>
<dbReference type="AlphaFoldDB" id="A0A080LTV0"/>
<accession>A0A080LTV0</accession>
<reference evidence="1 2" key="1">
    <citation type="submission" date="2014-02" db="EMBL/GenBank/DDBJ databases">
        <title>Expanding our view of genomic diversity in Candidatus Accumulibacter clades.</title>
        <authorList>
            <person name="Skennerton C.T."/>
            <person name="Barr J.J."/>
            <person name="Slater F.R."/>
            <person name="Bond P.L."/>
            <person name="Tyson G.W."/>
        </authorList>
    </citation>
    <scope>NUCLEOTIDE SEQUENCE [LARGE SCALE GENOMIC DNA]</scope>
    <source>
        <strain evidence="2">BA-91</strain>
    </source>
</reference>
<name>A0A080LTV0_9PROT</name>
<gene>
    <name evidence="1" type="ORF">AW09_002928</name>
</gene>